<gene>
    <name evidence="3" type="ORF">COHA_003405</name>
</gene>
<reference evidence="3" key="1">
    <citation type="submission" date="2020-11" db="EMBL/GenBank/DDBJ databases">
        <title>Chlorella ohadii genome sequencing and assembly.</title>
        <authorList>
            <person name="Murik O."/>
            <person name="Treves H."/>
            <person name="Kedem I."/>
            <person name="Shotland Y."/>
            <person name="Kaplan A."/>
        </authorList>
    </citation>
    <scope>NUCLEOTIDE SEQUENCE</scope>
    <source>
        <strain evidence="3">1</strain>
    </source>
</reference>
<dbReference type="InterPro" id="IPR029058">
    <property type="entry name" value="AB_hydrolase_fold"/>
</dbReference>
<dbReference type="EMBL" id="JADXDR010000046">
    <property type="protein sequence ID" value="KAI7842893.1"/>
    <property type="molecule type" value="Genomic_DNA"/>
</dbReference>
<evidence type="ECO:0000256" key="1">
    <source>
        <dbReference type="SAM" id="MobiDB-lite"/>
    </source>
</evidence>
<evidence type="ECO:0000256" key="2">
    <source>
        <dbReference type="SAM" id="SignalP"/>
    </source>
</evidence>
<proteinExistence type="predicted"/>
<keyword evidence="4" id="KW-1185">Reference proteome</keyword>
<dbReference type="PANTHER" id="PTHR35128">
    <property type="entry name" value="SECRETION-REGULATING GUANINE NUCLEOTIDE EXCHANGE FACTOR"/>
    <property type="match status" value="1"/>
</dbReference>
<evidence type="ECO:0000313" key="3">
    <source>
        <dbReference type="EMBL" id="KAI7842893.1"/>
    </source>
</evidence>
<feature type="compositionally biased region" description="Low complexity" evidence="1">
    <location>
        <begin position="143"/>
        <end position="161"/>
    </location>
</feature>
<sequence>MRRRPRRAAGGMALRPAACCITALLLVAAVNCAKPDGLGQFESHELDPGLDEIPGGHTLVAHIVPLHHSQDDVLVGAAAVAWQPEPGLEALHGDGTLLPAASEEDPGLLKGVSFGFEHPSTLPASLPNLSALETPAPAPAPAEAPSGNATPPAAATAGAAKQPAAGVHAPAATTAASAATTAAAAATHMAAASSAKPKPAATGTAAGGTAAEQMVEAAAVQPVAAKPVGAVAAKPVAAAQAAAAKPTPVPIPKPAAKPVAPAKALPTPQPVVAQQPPVTVPQGPPRMLISQGPDYALALPNPAVPQRASVPASVIFPGAVTAGARTTLGPFRMQALPPYPLQANRAVGYADLVPVVQFSNNHYYLHQIPPNPRAVVLMIHGCAGTAFNWWPQSASCNNCRGMPEQMSHTIQALARGYAVLAVSAGDMNTGCWSWNDDAEDVRDLVKAWLDKTKLKGLPLYGLGVSSGASFVLKLPRFFKFSGILSEALGIDPGPWSLNKIDGHFPPTLFVSMVKDPKQSAKIGTDWSILTEEGSPVGIIRAYERTIYPTYFSDRAPYNISQALSAKIRQGLLSIKMIDSFGKVLEEPRYTQRPWLAQLQEQVPELGGMTQWENGRVLPQWPESAVNMNAKAVWSLVNLAYANHEIISDYATVAFAWFESGAAVDLQPLLNAYTYGRPPWQRARKALEQHNADQAATVAEQQLGGVARCAAALACVAALAWLVVRRSRGDTGYAGLPTGAVHAAHATQHGQHGSAPGQALPSIIPGVRERFDLTEVVEQTGSPFSARRRVRTAFHPDAPMHVGSPTRNSSGS</sequence>
<feature type="chain" id="PRO_5042138741" evidence="2">
    <location>
        <begin position="33"/>
        <end position="811"/>
    </location>
</feature>
<protein>
    <submittedName>
        <fullName evidence="3">Uncharacterized protein</fullName>
    </submittedName>
</protein>
<evidence type="ECO:0000313" key="4">
    <source>
        <dbReference type="Proteomes" id="UP001205105"/>
    </source>
</evidence>
<dbReference type="Proteomes" id="UP001205105">
    <property type="component" value="Unassembled WGS sequence"/>
</dbReference>
<accession>A0AAD5DUZ8</accession>
<dbReference type="PANTHER" id="PTHR35128:SF1">
    <property type="entry name" value="SECRETION-REGULATING GUANINE NUCLEOTIDE EXCHANGE FACTOR"/>
    <property type="match status" value="1"/>
</dbReference>
<organism evidence="3 4">
    <name type="scientific">Chlorella ohadii</name>
    <dbReference type="NCBI Taxonomy" id="2649997"/>
    <lineage>
        <taxon>Eukaryota</taxon>
        <taxon>Viridiplantae</taxon>
        <taxon>Chlorophyta</taxon>
        <taxon>core chlorophytes</taxon>
        <taxon>Trebouxiophyceae</taxon>
        <taxon>Chlorellales</taxon>
        <taxon>Chlorellaceae</taxon>
        <taxon>Chlorella clade</taxon>
        <taxon>Chlorella</taxon>
    </lineage>
</organism>
<feature type="region of interest" description="Disordered" evidence="1">
    <location>
        <begin position="125"/>
        <end position="161"/>
    </location>
</feature>
<dbReference type="Gene3D" id="3.40.50.1820">
    <property type="entry name" value="alpha/beta hydrolase"/>
    <property type="match status" value="1"/>
</dbReference>
<keyword evidence="2" id="KW-0732">Signal</keyword>
<feature type="signal peptide" evidence="2">
    <location>
        <begin position="1"/>
        <end position="32"/>
    </location>
</feature>
<comment type="caution">
    <text evidence="3">The sequence shown here is derived from an EMBL/GenBank/DDBJ whole genome shotgun (WGS) entry which is preliminary data.</text>
</comment>
<name>A0AAD5DUZ8_9CHLO</name>
<dbReference type="AlphaFoldDB" id="A0AAD5DUZ8"/>
<dbReference type="SUPFAM" id="SSF53474">
    <property type="entry name" value="alpha/beta-Hydrolases"/>
    <property type="match status" value="1"/>
</dbReference>